<evidence type="ECO:0000313" key="1">
    <source>
        <dbReference type="EMBL" id="SDP05179.1"/>
    </source>
</evidence>
<evidence type="ECO:0000313" key="2">
    <source>
        <dbReference type="Proteomes" id="UP000199651"/>
    </source>
</evidence>
<keyword evidence="2" id="KW-1185">Reference proteome</keyword>
<dbReference type="RefSeq" id="WP_091376094.1">
    <property type="nucleotide sequence ID" value="NZ_FNDV01000006.1"/>
</dbReference>
<name>A0A1H0PKN8_9PSEU</name>
<dbReference type="STRING" id="504798.SAMN05421871_106302"/>
<protein>
    <recommendedName>
        <fullName evidence="3">F-box domain-containing protein</fullName>
    </recommendedName>
</protein>
<accession>A0A1H0PKN8</accession>
<gene>
    <name evidence="1" type="ORF">SAMN05192558_106150</name>
</gene>
<organism evidence="1 2">
    <name type="scientific">Actinokineospora alba</name>
    <dbReference type="NCBI Taxonomy" id="504798"/>
    <lineage>
        <taxon>Bacteria</taxon>
        <taxon>Bacillati</taxon>
        <taxon>Actinomycetota</taxon>
        <taxon>Actinomycetes</taxon>
        <taxon>Pseudonocardiales</taxon>
        <taxon>Pseudonocardiaceae</taxon>
        <taxon>Actinokineospora</taxon>
    </lineage>
</organism>
<proteinExistence type="predicted"/>
<dbReference type="EMBL" id="FNJB01000006">
    <property type="protein sequence ID" value="SDP05179.1"/>
    <property type="molecule type" value="Genomic_DNA"/>
</dbReference>
<evidence type="ECO:0008006" key="3">
    <source>
        <dbReference type="Google" id="ProtNLM"/>
    </source>
</evidence>
<dbReference type="Proteomes" id="UP000199651">
    <property type="component" value="Unassembled WGS sequence"/>
</dbReference>
<reference evidence="2" key="1">
    <citation type="submission" date="2016-10" db="EMBL/GenBank/DDBJ databases">
        <authorList>
            <person name="Varghese N."/>
            <person name="Submissions S."/>
        </authorList>
    </citation>
    <scope>NUCLEOTIDE SEQUENCE [LARGE SCALE GENOMIC DNA]</scope>
    <source>
        <strain evidence="2">IBRC-M 10655</strain>
    </source>
</reference>
<dbReference type="AlphaFoldDB" id="A0A1H0PKN8"/>
<sequence length="73" mass="8228">MNPTSYLDTLPTELQQQIVNQLDADSVATLAMQVSAMRMREVALTRLQAMQGGLQALNDAMDRELQQIWEDGY</sequence>